<evidence type="ECO:0000313" key="7">
    <source>
        <dbReference type="Proteomes" id="UP001152799"/>
    </source>
</evidence>
<evidence type="ECO:0000256" key="3">
    <source>
        <dbReference type="ARBA" id="ARBA00023242"/>
    </source>
</evidence>
<dbReference type="InterPro" id="IPR006600">
    <property type="entry name" value="HTH_CenpB_DNA-bd_dom"/>
</dbReference>
<name>A0A9N9MKB2_9CUCU</name>
<evidence type="ECO:0000256" key="4">
    <source>
        <dbReference type="PROSITE-ProRule" id="PRU00320"/>
    </source>
</evidence>
<dbReference type="Pfam" id="PF05225">
    <property type="entry name" value="HTH_psq"/>
    <property type="match status" value="1"/>
</dbReference>
<dbReference type="PROSITE" id="PS50960">
    <property type="entry name" value="HTH_PSQ"/>
    <property type="match status" value="1"/>
</dbReference>
<dbReference type="AlphaFoldDB" id="A0A9N9MKB2"/>
<dbReference type="OrthoDB" id="6778796at2759"/>
<dbReference type="EMBL" id="OU892279">
    <property type="protein sequence ID" value="CAG9765944.1"/>
    <property type="molecule type" value="Genomic_DNA"/>
</dbReference>
<dbReference type="Proteomes" id="UP001152799">
    <property type="component" value="Chromosome 3"/>
</dbReference>
<keyword evidence="2 4" id="KW-0238">DNA-binding</keyword>
<dbReference type="Pfam" id="PF03221">
    <property type="entry name" value="HTH_Tnp_Tc5"/>
    <property type="match status" value="1"/>
</dbReference>
<dbReference type="InterPro" id="IPR007889">
    <property type="entry name" value="HTH_Psq"/>
</dbReference>
<dbReference type="Gene3D" id="1.10.10.60">
    <property type="entry name" value="Homeodomain-like"/>
    <property type="match status" value="1"/>
</dbReference>
<evidence type="ECO:0000313" key="6">
    <source>
        <dbReference type="EMBL" id="CAG9765944.1"/>
    </source>
</evidence>
<evidence type="ECO:0000256" key="2">
    <source>
        <dbReference type="ARBA" id="ARBA00023125"/>
    </source>
</evidence>
<proteinExistence type="predicted"/>
<dbReference type="SUPFAM" id="SSF46689">
    <property type="entry name" value="Homeodomain-like"/>
    <property type="match status" value="1"/>
</dbReference>
<accession>A0A9N9MKB2</accession>
<reference evidence="6" key="1">
    <citation type="submission" date="2022-01" db="EMBL/GenBank/DDBJ databases">
        <authorList>
            <person name="King R."/>
        </authorList>
    </citation>
    <scope>NUCLEOTIDE SEQUENCE</scope>
</reference>
<dbReference type="InterPro" id="IPR009057">
    <property type="entry name" value="Homeodomain-like_sf"/>
</dbReference>
<feature type="DNA-binding region" description="H-T-H motif" evidence="4">
    <location>
        <begin position="89"/>
        <end position="109"/>
    </location>
</feature>
<feature type="domain" description="HTH psq-type" evidence="5">
    <location>
        <begin position="61"/>
        <end position="113"/>
    </location>
</feature>
<dbReference type="GO" id="GO:0005634">
    <property type="term" value="C:nucleus"/>
    <property type="evidence" value="ECO:0007669"/>
    <property type="project" value="UniProtKB-SubCell"/>
</dbReference>
<organism evidence="6 7">
    <name type="scientific">Ceutorhynchus assimilis</name>
    <name type="common">cabbage seed weevil</name>
    <dbReference type="NCBI Taxonomy" id="467358"/>
    <lineage>
        <taxon>Eukaryota</taxon>
        <taxon>Metazoa</taxon>
        <taxon>Ecdysozoa</taxon>
        <taxon>Arthropoda</taxon>
        <taxon>Hexapoda</taxon>
        <taxon>Insecta</taxon>
        <taxon>Pterygota</taxon>
        <taxon>Neoptera</taxon>
        <taxon>Endopterygota</taxon>
        <taxon>Coleoptera</taxon>
        <taxon>Polyphaga</taxon>
        <taxon>Cucujiformia</taxon>
        <taxon>Curculionidae</taxon>
        <taxon>Ceutorhynchinae</taxon>
        <taxon>Ceutorhynchus</taxon>
    </lineage>
</organism>
<comment type="subcellular location">
    <subcellularLocation>
        <location evidence="1 4">Nucleus</location>
    </subcellularLocation>
</comment>
<sequence length="247" mass="28651">MSEEPSNTPEYGGFMTKCAQESHTDISSRTNTVYSPLLDMKPADHGTIYEAQRMPTQYKRKLGGKPRRQWRQEDLEEALRCLTSGEMGVNEASRAYGIPSRTLRRRRIQRNRSDLPLGPQAVLGTENEKRLVKHIQRLEKAGFAPDRETIRALAFQFAEKLEITHRFNRETGLAGYDWLTLFLKRNKELNVQIDFIDPGLLLRYYDMQLGANFEDVLREFDFRSSEWDVHHKAHCNKKGLNCSTISE</sequence>
<protein>
    <recommendedName>
        <fullName evidence="5">HTH psq-type domain-containing protein</fullName>
    </recommendedName>
</protein>
<evidence type="ECO:0000256" key="1">
    <source>
        <dbReference type="ARBA" id="ARBA00004123"/>
    </source>
</evidence>
<dbReference type="SMART" id="SM00674">
    <property type="entry name" value="CENPB"/>
    <property type="match status" value="1"/>
</dbReference>
<evidence type="ECO:0000259" key="5">
    <source>
        <dbReference type="PROSITE" id="PS50960"/>
    </source>
</evidence>
<gene>
    <name evidence="6" type="ORF">CEUTPL_LOCUS6539</name>
</gene>
<keyword evidence="3 4" id="KW-0539">Nucleus</keyword>
<dbReference type="GO" id="GO:0003677">
    <property type="term" value="F:DNA binding"/>
    <property type="evidence" value="ECO:0007669"/>
    <property type="project" value="UniProtKB-UniRule"/>
</dbReference>
<keyword evidence="7" id="KW-1185">Reference proteome</keyword>